<dbReference type="InterPro" id="IPR008928">
    <property type="entry name" value="6-hairpin_glycosidase_sf"/>
</dbReference>
<dbReference type="InterPro" id="IPR001661">
    <property type="entry name" value="Glyco_hydro_37"/>
</dbReference>
<dbReference type="RefSeq" id="WP_284242787.1">
    <property type="nucleotide sequence ID" value="NZ_BSST01000001.1"/>
</dbReference>
<dbReference type="PANTHER" id="PTHR23403:SF1">
    <property type="entry name" value="TREHALASE"/>
    <property type="match status" value="1"/>
</dbReference>
<name>A0ABQ6GRD0_9GAMM</name>
<evidence type="ECO:0000313" key="3">
    <source>
        <dbReference type="EMBL" id="GLX76975.1"/>
    </source>
</evidence>
<dbReference type="PROSITE" id="PS00928">
    <property type="entry name" value="TREHALASE_2"/>
    <property type="match status" value="1"/>
</dbReference>
<dbReference type="NCBIfam" id="NF009773">
    <property type="entry name" value="PRK13270.1"/>
    <property type="match status" value="1"/>
</dbReference>
<organism evidence="3 4">
    <name type="scientific">Thalassotalea insulae</name>
    <dbReference type="NCBI Taxonomy" id="2056778"/>
    <lineage>
        <taxon>Bacteria</taxon>
        <taxon>Pseudomonadati</taxon>
        <taxon>Pseudomonadota</taxon>
        <taxon>Gammaproteobacteria</taxon>
        <taxon>Alteromonadales</taxon>
        <taxon>Colwelliaceae</taxon>
        <taxon>Thalassotalea</taxon>
    </lineage>
</organism>
<comment type="caution">
    <text evidence="3">The sequence shown here is derived from an EMBL/GenBank/DDBJ whole genome shotgun (WGS) entry which is preliminary data.</text>
</comment>
<proteinExistence type="predicted"/>
<keyword evidence="4" id="KW-1185">Reference proteome</keyword>
<dbReference type="PANTHER" id="PTHR23403">
    <property type="entry name" value="TREHALASE"/>
    <property type="match status" value="1"/>
</dbReference>
<dbReference type="InterPro" id="IPR018232">
    <property type="entry name" value="Glyco_hydro_37_CS"/>
</dbReference>
<dbReference type="PRINTS" id="PR00744">
    <property type="entry name" value="GLHYDRLASE37"/>
</dbReference>
<reference evidence="3 4" key="1">
    <citation type="submission" date="2023-03" db="EMBL/GenBank/DDBJ databases">
        <title>Draft genome sequence of Thalassotalea insulae KCTC 62186T.</title>
        <authorList>
            <person name="Sawabe T."/>
        </authorList>
    </citation>
    <scope>NUCLEOTIDE SEQUENCE [LARGE SCALE GENOMIC DNA]</scope>
    <source>
        <strain evidence="3 4">KCTC 62186</strain>
    </source>
</reference>
<evidence type="ECO:0000256" key="1">
    <source>
        <dbReference type="ARBA" id="ARBA00022801"/>
    </source>
</evidence>
<dbReference type="Proteomes" id="UP001157186">
    <property type="component" value="Unassembled WGS sequence"/>
</dbReference>
<dbReference type="Pfam" id="PF01204">
    <property type="entry name" value="Trehalase"/>
    <property type="match status" value="1"/>
</dbReference>
<dbReference type="Gene3D" id="1.50.10.10">
    <property type="match status" value="1"/>
</dbReference>
<keyword evidence="2" id="KW-0326">Glycosidase</keyword>
<dbReference type="InterPro" id="IPR012341">
    <property type="entry name" value="6hp_glycosidase-like_sf"/>
</dbReference>
<dbReference type="SUPFAM" id="SSF48208">
    <property type="entry name" value="Six-hairpin glycosidases"/>
    <property type="match status" value="1"/>
</dbReference>
<keyword evidence="1" id="KW-0378">Hydrolase</keyword>
<evidence type="ECO:0000256" key="2">
    <source>
        <dbReference type="ARBA" id="ARBA00023295"/>
    </source>
</evidence>
<dbReference type="EMBL" id="BSST01000001">
    <property type="protein sequence ID" value="GLX76975.1"/>
    <property type="molecule type" value="Genomic_DNA"/>
</dbReference>
<gene>
    <name evidence="3" type="ORF">tinsulaeT_03150</name>
</gene>
<evidence type="ECO:0000313" key="4">
    <source>
        <dbReference type="Proteomes" id="UP001157186"/>
    </source>
</evidence>
<dbReference type="PROSITE" id="PS00927">
    <property type="entry name" value="TREHALASE_1"/>
    <property type="match status" value="1"/>
</dbReference>
<protein>
    <submittedName>
        <fullName evidence="3">Trehalase</fullName>
    </submittedName>
</protein>
<sequence>MSHRTNYSVAAQESLTFFESELFKQVQLSGIFSDSKTFADAIPRRPIKEIIALYQTETKHVAAFNLAEFVEQHFTLPENNEIIVEDSSADIEQQINALWQHLAKPADSGDASSLLPLNHPYVVPGGRFREIYYWDSYFTAQGLIVAKQAALAKSMLDNFVDLQANYGCIPNGNRSYYLSRSQPPILGLLVDLLLPEQQQTEEFLAQYIVAIEREYHFWMQGSEQLTAHYSEHRRVVRMPNGCVLNRYWDDQATPRPESYREDIELAHQSHVTCHTDFYRNIRAACESGWDFSSRWLSDSQSLASICTTRIIPVDLNSLLYKTEMLLASYYRALNETVNSANYLKKAEIRRQAMLGYLWCDNSGYFFDYHLDTHRQTKVKSLAGVLPLFVDLVSEAQALRVAEAVEQDFLQPGGLVTTLVASHQQWDAPNGWAPLQWFAVQGLLNYRHDHLAETVIERWQATVAHYFNDSGKLMEKYNVCQPDIVAGGGEYNVQEGFGWTNGVYQAFAHLSRHVQ</sequence>
<accession>A0ABQ6GRD0</accession>